<dbReference type="AlphaFoldDB" id="A0A2T0MGU8"/>
<dbReference type="EMBL" id="PVYX01000001">
    <property type="protein sequence ID" value="PRX56784.1"/>
    <property type="molecule type" value="Genomic_DNA"/>
</dbReference>
<evidence type="ECO:0000313" key="2">
    <source>
        <dbReference type="EMBL" id="PRX56784.1"/>
    </source>
</evidence>
<reference evidence="2 3" key="1">
    <citation type="submission" date="2018-03" db="EMBL/GenBank/DDBJ databases">
        <title>Genomic Encyclopedia of Archaeal and Bacterial Type Strains, Phase II (KMG-II): from individual species to whole genera.</title>
        <authorList>
            <person name="Goeker M."/>
        </authorList>
    </citation>
    <scope>NUCLEOTIDE SEQUENCE [LARGE SCALE GENOMIC DNA]</scope>
    <source>
        <strain evidence="2 3">DSM 25027</strain>
    </source>
</reference>
<gene>
    <name evidence="2" type="ORF">CLV81_0782</name>
</gene>
<protein>
    <submittedName>
        <fullName evidence="2">Uncharacterized protein</fullName>
    </submittedName>
</protein>
<accession>A0A2T0MGU8</accession>
<evidence type="ECO:0000256" key="1">
    <source>
        <dbReference type="SAM" id="Phobius"/>
    </source>
</evidence>
<keyword evidence="3" id="KW-1185">Reference proteome</keyword>
<dbReference type="Proteomes" id="UP000237640">
    <property type="component" value="Unassembled WGS sequence"/>
</dbReference>
<proteinExistence type="predicted"/>
<keyword evidence="1" id="KW-0472">Membrane</keyword>
<keyword evidence="1" id="KW-0812">Transmembrane</keyword>
<keyword evidence="1" id="KW-1133">Transmembrane helix</keyword>
<evidence type="ECO:0000313" key="3">
    <source>
        <dbReference type="Proteomes" id="UP000237640"/>
    </source>
</evidence>
<sequence length="37" mass="4508">MDILNFLNSDIVFPIVAFLVIVVYLVTRIRNRRRFKR</sequence>
<comment type="caution">
    <text evidence="2">The sequence shown here is derived from an EMBL/GenBank/DDBJ whole genome shotgun (WGS) entry which is preliminary data.</text>
</comment>
<feature type="transmembrane region" description="Helical" evidence="1">
    <location>
        <begin position="6"/>
        <end position="27"/>
    </location>
</feature>
<name>A0A2T0MGU8_9FLAO</name>
<organism evidence="2 3">
    <name type="scientific">Flagellimonas meridianipacifica</name>
    <dbReference type="NCBI Taxonomy" id="1080225"/>
    <lineage>
        <taxon>Bacteria</taxon>
        <taxon>Pseudomonadati</taxon>
        <taxon>Bacteroidota</taxon>
        <taxon>Flavobacteriia</taxon>
        <taxon>Flavobacteriales</taxon>
        <taxon>Flavobacteriaceae</taxon>
        <taxon>Flagellimonas</taxon>
    </lineage>
</organism>